<organism evidence="2 3">
    <name type="scientific">Temnothorax longispinosus</name>
    <dbReference type="NCBI Taxonomy" id="300112"/>
    <lineage>
        <taxon>Eukaryota</taxon>
        <taxon>Metazoa</taxon>
        <taxon>Ecdysozoa</taxon>
        <taxon>Arthropoda</taxon>
        <taxon>Hexapoda</taxon>
        <taxon>Insecta</taxon>
        <taxon>Pterygota</taxon>
        <taxon>Neoptera</taxon>
        <taxon>Endopterygota</taxon>
        <taxon>Hymenoptera</taxon>
        <taxon>Apocrita</taxon>
        <taxon>Aculeata</taxon>
        <taxon>Formicoidea</taxon>
        <taxon>Formicidae</taxon>
        <taxon>Myrmicinae</taxon>
        <taxon>Temnothorax</taxon>
    </lineage>
</organism>
<evidence type="ECO:0000256" key="1">
    <source>
        <dbReference type="SAM" id="MobiDB-lite"/>
    </source>
</evidence>
<protein>
    <submittedName>
        <fullName evidence="2">Uncharacterized protein</fullName>
    </submittedName>
</protein>
<proteinExistence type="predicted"/>
<dbReference type="AlphaFoldDB" id="A0A4S2KJN8"/>
<comment type="caution">
    <text evidence="2">The sequence shown here is derived from an EMBL/GenBank/DDBJ whole genome shotgun (WGS) entry which is preliminary data.</text>
</comment>
<accession>A0A4S2KJN8</accession>
<reference evidence="2 3" key="1">
    <citation type="journal article" date="2019" name="Philos. Trans. R. Soc. Lond., B, Biol. Sci.">
        <title>Ant behaviour and brain gene expression of defending hosts depend on the ecological success of the intruding social parasite.</title>
        <authorList>
            <person name="Kaur R."/>
            <person name="Stoldt M."/>
            <person name="Jongepier E."/>
            <person name="Feldmeyer B."/>
            <person name="Menzel F."/>
            <person name="Bornberg-Bauer E."/>
            <person name="Foitzik S."/>
        </authorList>
    </citation>
    <scope>NUCLEOTIDE SEQUENCE [LARGE SCALE GENOMIC DNA]</scope>
    <source>
        <tissue evidence="2">Whole body</tissue>
    </source>
</reference>
<sequence length="195" mass="21651">MIRETAELVRSLARSLAASGFEISVVDVRCPRLDRGPGARERARVKIALEIDRSPSIGGITEVSPTSVGSGKPPSTRCAHTCPHKPVDGDTVSLSADRSIDRIAIQRVAAIKPPQHPPREGENKYRTSRRVTETRTWTETRCPVYYRSSERADRFSGDGCSRKRSPTRFRSGIDRSVYDRTRRSAVCEHCNMVAG</sequence>
<gene>
    <name evidence="2" type="ORF">DBV15_06213</name>
</gene>
<feature type="region of interest" description="Disordered" evidence="1">
    <location>
        <begin position="58"/>
        <end position="79"/>
    </location>
</feature>
<dbReference type="EMBL" id="QBLH01002097">
    <property type="protein sequence ID" value="TGZ49813.1"/>
    <property type="molecule type" value="Genomic_DNA"/>
</dbReference>
<keyword evidence="3" id="KW-1185">Reference proteome</keyword>
<evidence type="ECO:0000313" key="2">
    <source>
        <dbReference type="EMBL" id="TGZ49813.1"/>
    </source>
</evidence>
<evidence type="ECO:0000313" key="3">
    <source>
        <dbReference type="Proteomes" id="UP000310200"/>
    </source>
</evidence>
<name>A0A4S2KJN8_9HYME</name>
<dbReference type="Proteomes" id="UP000310200">
    <property type="component" value="Unassembled WGS sequence"/>
</dbReference>